<dbReference type="AlphaFoldDB" id="A0A9X0ARL5"/>
<gene>
    <name evidence="1" type="ORF">OCU04_003291</name>
</gene>
<protein>
    <submittedName>
        <fullName evidence="1">Uncharacterized protein</fullName>
    </submittedName>
</protein>
<dbReference type="EMBL" id="JAPEIS010000003">
    <property type="protein sequence ID" value="KAJ8067685.1"/>
    <property type="molecule type" value="Genomic_DNA"/>
</dbReference>
<evidence type="ECO:0000313" key="2">
    <source>
        <dbReference type="Proteomes" id="UP001152300"/>
    </source>
</evidence>
<comment type="caution">
    <text evidence="1">The sequence shown here is derived from an EMBL/GenBank/DDBJ whole genome shotgun (WGS) entry which is preliminary data.</text>
</comment>
<dbReference type="Proteomes" id="UP001152300">
    <property type="component" value="Unassembled WGS sequence"/>
</dbReference>
<dbReference type="OrthoDB" id="3538578at2759"/>
<proteinExistence type="predicted"/>
<reference evidence="1" key="1">
    <citation type="submission" date="2022-11" db="EMBL/GenBank/DDBJ databases">
        <title>Genome Resource of Sclerotinia nivalis Strain SnTB1, a Plant Pathogen Isolated from American Ginseng.</title>
        <authorList>
            <person name="Fan S."/>
        </authorList>
    </citation>
    <scope>NUCLEOTIDE SEQUENCE</scope>
    <source>
        <strain evidence="1">SnTB1</strain>
    </source>
</reference>
<sequence length="130" mass="14534">MHLLVNYWLLEPEVDGDINLSPAQFSQLDKPSENRKDALSLLAEPLNLAPGILLCAIDDFEHIDFVKGKAMRHHILAVLKKRNDLANQKGVIINTLFTTAHSSGTLNNCLEQMRGYPVMNRDAKVMGKLV</sequence>
<accession>A0A9X0ARL5</accession>
<organism evidence="1 2">
    <name type="scientific">Sclerotinia nivalis</name>
    <dbReference type="NCBI Taxonomy" id="352851"/>
    <lineage>
        <taxon>Eukaryota</taxon>
        <taxon>Fungi</taxon>
        <taxon>Dikarya</taxon>
        <taxon>Ascomycota</taxon>
        <taxon>Pezizomycotina</taxon>
        <taxon>Leotiomycetes</taxon>
        <taxon>Helotiales</taxon>
        <taxon>Sclerotiniaceae</taxon>
        <taxon>Sclerotinia</taxon>
    </lineage>
</organism>
<name>A0A9X0ARL5_9HELO</name>
<keyword evidence="2" id="KW-1185">Reference proteome</keyword>
<evidence type="ECO:0000313" key="1">
    <source>
        <dbReference type="EMBL" id="KAJ8067685.1"/>
    </source>
</evidence>